<organism evidence="2 3">
    <name type="scientific">Saponaria officinalis</name>
    <name type="common">Common soapwort</name>
    <name type="synonym">Lychnis saponaria</name>
    <dbReference type="NCBI Taxonomy" id="3572"/>
    <lineage>
        <taxon>Eukaryota</taxon>
        <taxon>Viridiplantae</taxon>
        <taxon>Streptophyta</taxon>
        <taxon>Embryophyta</taxon>
        <taxon>Tracheophyta</taxon>
        <taxon>Spermatophyta</taxon>
        <taxon>Magnoliopsida</taxon>
        <taxon>eudicotyledons</taxon>
        <taxon>Gunneridae</taxon>
        <taxon>Pentapetalae</taxon>
        <taxon>Caryophyllales</taxon>
        <taxon>Caryophyllaceae</taxon>
        <taxon>Caryophylleae</taxon>
        <taxon>Saponaria</taxon>
    </lineage>
</organism>
<evidence type="ECO:0000256" key="1">
    <source>
        <dbReference type="SAM" id="MobiDB-lite"/>
    </source>
</evidence>
<accession>A0AAW1GVY0</accession>
<name>A0AAW1GVY0_SAPOF</name>
<dbReference type="AlphaFoldDB" id="A0AAW1GVY0"/>
<feature type="region of interest" description="Disordered" evidence="1">
    <location>
        <begin position="69"/>
        <end position="108"/>
    </location>
</feature>
<comment type="caution">
    <text evidence="2">The sequence shown here is derived from an EMBL/GenBank/DDBJ whole genome shotgun (WGS) entry which is preliminary data.</text>
</comment>
<evidence type="ECO:0000313" key="2">
    <source>
        <dbReference type="EMBL" id="KAK9669014.1"/>
    </source>
</evidence>
<dbReference type="EMBL" id="JBDFQZ010000013">
    <property type="protein sequence ID" value="KAK9669014.1"/>
    <property type="molecule type" value="Genomic_DNA"/>
</dbReference>
<evidence type="ECO:0000313" key="3">
    <source>
        <dbReference type="Proteomes" id="UP001443914"/>
    </source>
</evidence>
<feature type="compositionally biased region" description="Basic and acidic residues" evidence="1">
    <location>
        <begin position="77"/>
        <end position="108"/>
    </location>
</feature>
<sequence>MQKKASIELDSYINKLHDQIATAISSMCPAARQLAMKLHPSVTESMHIYLKQMMDGERRESRFRNYTLEMADEERNDQEMVDEKQNDDEQKKAEETKDVEDIKQKKAETKDSVDDKGLWSRARLLPRTESLLKLMEGSIFLKILKGERSTVKTLPLIIFQIMKSYDKEKEAFLIGGKWCVLCEHEVAFLLGIKAEGEEGEDAEEKSKSKVIPEFLIEIATSCDVDITAGGKMPNRSTLESLLEKVKITDENEVSVKKLIYFYLLNFVIFPTSNYYSRHMFFSYDGNTLEEKNWAKPILKRVLSDCSKKKRVEL</sequence>
<protein>
    <submittedName>
        <fullName evidence="2">Uncharacterized protein</fullName>
    </submittedName>
</protein>
<gene>
    <name evidence="2" type="ORF">RND81_13G103000</name>
</gene>
<keyword evidence="3" id="KW-1185">Reference proteome</keyword>
<proteinExistence type="predicted"/>
<reference evidence="2" key="1">
    <citation type="submission" date="2024-03" db="EMBL/GenBank/DDBJ databases">
        <title>WGS assembly of Saponaria officinalis var. Norfolk2.</title>
        <authorList>
            <person name="Jenkins J."/>
            <person name="Shu S."/>
            <person name="Grimwood J."/>
            <person name="Barry K."/>
            <person name="Goodstein D."/>
            <person name="Schmutz J."/>
            <person name="Leebens-Mack J."/>
            <person name="Osbourn A."/>
        </authorList>
    </citation>
    <scope>NUCLEOTIDE SEQUENCE [LARGE SCALE GENOMIC DNA]</scope>
    <source>
        <strain evidence="2">JIC</strain>
    </source>
</reference>
<dbReference type="Proteomes" id="UP001443914">
    <property type="component" value="Unassembled WGS sequence"/>
</dbReference>